<comment type="caution">
    <text evidence="2">The sequence shown here is derived from an EMBL/GenBank/DDBJ whole genome shotgun (WGS) entry which is preliminary data.</text>
</comment>
<evidence type="ECO:0000313" key="3">
    <source>
        <dbReference type="Proteomes" id="UP000242687"/>
    </source>
</evidence>
<evidence type="ECO:0000256" key="1">
    <source>
        <dbReference type="SAM" id="SignalP"/>
    </source>
</evidence>
<evidence type="ECO:0008006" key="4">
    <source>
        <dbReference type="Google" id="ProtNLM"/>
    </source>
</evidence>
<proteinExistence type="predicted"/>
<name>A0A2H9VUY6_9SPHI</name>
<sequence>MKKFLIICLVIFVAGMACKKPLCGCSPEMGPELHLGIKNSASDDLLNTNTNGSFQQNKISIYKKDSNGAETAVYFTVVPASAFGTDFKYNTISAYAFGDLLKSGKGNIYLKLGDNAPYELNIQLDSKGQIGKLLIDNIEAEKDDSAPTRHPTVFYLTK</sequence>
<reference evidence="2 3" key="1">
    <citation type="submission" date="2017-11" db="EMBL/GenBank/DDBJ databases">
        <title>Genomic Encyclopedia of Archaeal and Bacterial Type Strains, Phase II (KMG-II): From Individual Species to Whole Genera.</title>
        <authorList>
            <person name="Goeker M."/>
        </authorList>
    </citation>
    <scope>NUCLEOTIDE SEQUENCE [LARGE SCALE GENOMIC DNA]</scope>
    <source>
        <strain evidence="2 3">DSM 28175</strain>
    </source>
</reference>
<organism evidence="2 3">
    <name type="scientific">Mucilaginibacter auburnensis</name>
    <dbReference type="NCBI Taxonomy" id="1457233"/>
    <lineage>
        <taxon>Bacteria</taxon>
        <taxon>Pseudomonadati</taxon>
        <taxon>Bacteroidota</taxon>
        <taxon>Sphingobacteriia</taxon>
        <taxon>Sphingobacteriales</taxon>
        <taxon>Sphingobacteriaceae</taxon>
        <taxon>Mucilaginibacter</taxon>
    </lineage>
</organism>
<dbReference type="EMBL" id="PGFJ01000001">
    <property type="protein sequence ID" value="PJJ84621.1"/>
    <property type="molecule type" value="Genomic_DNA"/>
</dbReference>
<evidence type="ECO:0000313" key="2">
    <source>
        <dbReference type="EMBL" id="PJJ84621.1"/>
    </source>
</evidence>
<feature type="signal peptide" evidence="1">
    <location>
        <begin position="1"/>
        <end position="19"/>
    </location>
</feature>
<dbReference type="RefSeq" id="WP_100340804.1">
    <property type="nucleotide sequence ID" value="NZ_PGFJ01000001.1"/>
</dbReference>
<keyword evidence="3" id="KW-1185">Reference proteome</keyword>
<dbReference type="PROSITE" id="PS51257">
    <property type="entry name" value="PROKAR_LIPOPROTEIN"/>
    <property type="match status" value="1"/>
</dbReference>
<keyword evidence="1" id="KW-0732">Signal</keyword>
<dbReference type="AlphaFoldDB" id="A0A2H9VUY6"/>
<protein>
    <recommendedName>
        <fullName evidence="4">Lipoprotein</fullName>
    </recommendedName>
</protein>
<feature type="chain" id="PRO_5014190217" description="Lipoprotein" evidence="1">
    <location>
        <begin position="20"/>
        <end position="158"/>
    </location>
</feature>
<accession>A0A2H9VUY6</accession>
<dbReference type="Proteomes" id="UP000242687">
    <property type="component" value="Unassembled WGS sequence"/>
</dbReference>
<gene>
    <name evidence="2" type="ORF">CLV57_1635</name>
</gene>
<dbReference type="OrthoDB" id="757813at2"/>